<keyword evidence="2" id="KW-1185">Reference proteome</keyword>
<gene>
    <name evidence="1" type="ORF">C0J00_03925</name>
</gene>
<name>A0A2L0D3E2_9STRE</name>
<dbReference type="EMBL" id="CP025536">
    <property type="protein sequence ID" value="AUW96325.1"/>
    <property type="molecule type" value="Genomic_DNA"/>
</dbReference>
<dbReference type="GeneID" id="98393057"/>
<organism evidence="1 2">
    <name type="scientific">Streptococcus pluranimalium</name>
    <dbReference type="NCBI Taxonomy" id="82348"/>
    <lineage>
        <taxon>Bacteria</taxon>
        <taxon>Bacillati</taxon>
        <taxon>Bacillota</taxon>
        <taxon>Bacilli</taxon>
        <taxon>Lactobacillales</taxon>
        <taxon>Streptococcaceae</taxon>
        <taxon>Streptococcus</taxon>
    </lineage>
</organism>
<reference evidence="1 2" key="2">
    <citation type="submission" date="2018-02" db="EMBL/GenBank/DDBJ databases">
        <title>Whole genome sequencing analysis of Streptococcus pluranimalium isolated from cattle infected mastitis in China.</title>
        <authorList>
            <person name="Zhang J.-R."/>
            <person name="Hu G.-Z."/>
        </authorList>
    </citation>
    <scope>NUCLEOTIDE SEQUENCE [LARGE SCALE GENOMIC DNA]</scope>
    <source>
        <strain evidence="1 2">TH11417</strain>
    </source>
</reference>
<dbReference type="KEGG" id="splr:C0J00_03925"/>
<dbReference type="Pfam" id="PF11311">
    <property type="entry name" value="DUF3114"/>
    <property type="match status" value="1"/>
</dbReference>
<dbReference type="RefSeq" id="WP_104967657.1">
    <property type="nucleotide sequence ID" value="NZ_CP025536.1"/>
</dbReference>
<proteinExistence type="predicted"/>
<sequence>MGNGVVNGASFNYSNENDEHWRLDATSVKPWDPEYRSKVAEQYISPNNIGSDILSRTKDAWEDLLENGNGENWNDSYWNADGYYSNNGVSVHDRIEEARDELRDMIKNHS</sequence>
<accession>A0A2L0D3E2</accession>
<dbReference type="AlphaFoldDB" id="A0A2L0D3E2"/>
<dbReference type="OrthoDB" id="2231884at2"/>
<evidence type="ECO:0000313" key="1">
    <source>
        <dbReference type="EMBL" id="AUW96325.1"/>
    </source>
</evidence>
<protein>
    <submittedName>
        <fullName evidence="1">Uncharacterized protein</fullName>
    </submittedName>
</protein>
<dbReference type="Proteomes" id="UP000238956">
    <property type="component" value="Chromosome"/>
</dbReference>
<reference evidence="1 2" key="1">
    <citation type="submission" date="2017-12" db="EMBL/GenBank/DDBJ databases">
        <authorList>
            <person name="Hurst M.R.H."/>
        </authorList>
    </citation>
    <scope>NUCLEOTIDE SEQUENCE [LARGE SCALE GENOMIC DNA]</scope>
    <source>
        <strain evidence="1 2">TH11417</strain>
    </source>
</reference>
<evidence type="ECO:0000313" key="2">
    <source>
        <dbReference type="Proteomes" id="UP000238956"/>
    </source>
</evidence>
<dbReference type="InterPro" id="IPR021462">
    <property type="entry name" value="DUF3114"/>
</dbReference>